<dbReference type="GO" id="GO:0003700">
    <property type="term" value="F:DNA-binding transcription factor activity"/>
    <property type="evidence" value="ECO:0007669"/>
    <property type="project" value="InterPro"/>
</dbReference>
<dbReference type="KEGG" id="paun:MJA45_21195"/>
<feature type="domain" description="HTH gntR-type" evidence="4">
    <location>
        <begin position="11"/>
        <end position="79"/>
    </location>
</feature>
<dbReference type="CDD" id="cd07377">
    <property type="entry name" value="WHTH_GntR"/>
    <property type="match status" value="1"/>
</dbReference>
<dbReference type="InterPro" id="IPR000524">
    <property type="entry name" value="Tscrpt_reg_HTH_GntR"/>
</dbReference>
<dbReference type="PANTHER" id="PTHR43649">
    <property type="entry name" value="ARABINOSE-BINDING PROTEIN-RELATED"/>
    <property type="match status" value="1"/>
</dbReference>
<dbReference type="InterPro" id="IPR050490">
    <property type="entry name" value="Bact_solute-bd_prot1"/>
</dbReference>
<dbReference type="PROSITE" id="PS50949">
    <property type="entry name" value="HTH_GNTR"/>
    <property type="match status" value="1"/>
</dbReference>
<evidence type="ECO:0000313" key="6">
    <source>
        <dbReference type="Proteomes" id="UP001305702"/>
    </source>
</evidence>
<keyword evidence="6" id="KW-1185">Reference proteome</keyword>
<name>A0AA96LBH2_9BACL</name>
<dbReference type="PANTHER" id="PTHR43649:SF12">
    <property type="entry name" value="DIACETYLCHITOBIOSE BINDING PROTEIN DASA"/>
    <property type="match status" value="1"/>
</dbReference>
<dbReference type="SUPFAM" id="SSF53850">
    <property type="entry name" value="Periplasmic binding protein-like II"/>
    <property type="match status" value="1"/>
</dbReference>
<dbReference type="Pfam" id="PF00392">
    <property type="entry name" value="GntR"/>
    <property type="match status" value="1"/>
</dbReference>
<dbReference type="RefSeq" id="WP_315603892.1">
    <property type="nucleotide sequence ID" value="NZ_CP130318.1"/>
</dbReference>
<protein>
    <submittedName>
        <fullName evidence="5">Extracellular solute-binding protein</fullName>
    </submittedName>
</protein>
<proteinExistence type="predicted"/>
<dbReference type="Gene3D" id="3.40.190.10">
    <property type="entry name" value="Periplasmic binding protein-like II"/>
    <property type="match status" value="1"/>
</dbReference>
<evidence type="ECO:0000256" key="1">
    <source>
        <dbReference type="ARBA" id="ARBA00023015"/>
    </source>
</evidence>
<keyword evidence="3" id="KW-0804">Transcription</keyword>
<dbReference type="InterPro" id="IPR036388">
    <property type="entry name" value="WH-like_DNA-bd_sf"/>
</dbReference>
<dbReference type="SUPFAM" id="SSF46785">
    <property type="entry name" value="Winged helix' DNA-binding domain"/>
    <property type="match status" value="1"/>
</dbReference>
<dbReference type="AlphaFoldDB" id="A0AA96LBH2"/>
<evidence type="ECO:0000259" key="4">
    <source>
        <dbReference type="PROSITE" id="PS50949"/>
    </source>
</evidence>
<keyword evidence="2" id="KW-0238">DNA-binding</keyword>
<dbReference type="Proteomes" id="UP001305702">
    <property type="component" value="Chromosome"/>
</dbReference>
<keyword evidence="1" id="KW-0805">Transcription regulation</keyword>
<organism evidence="5 6">
    <name type="scientific">Paenibacillus aurantius</name>
    <dbReference type="NCBI Taxonomy" id="2918900"/>
    <lineage>
        <taxon>Bacteria</taxon>
        <taxon>Bacillati</taxon>
        <taxon>Bacillota</taxon>
        <taxon>Bacilli</taxon>
        <taxon>Bacillales</taxon>
        <taxon>Paenibacillaceae</taxon>
        <taxon>Paenibacillus</taxon>
    </lineage>
</organism>
<dbReference type="Gene3D" id="1.10.10.10">
    <property type="entry name" value="Winged helix-like DNA-binding domain superfamily/Winged helix DNA-binding domain"/>
    <property type="match status" value="1"/>
</dbReference>
<sequence>MSHKPDRITFQTRFTEMVAELRREIVTGIRPKGDYLPSELTLADQYKLSKKSVRKALDILVEEGLITKVPRVGNRITPPDSRQTVSLKLGLYPSLEGETRISELLDRFRAAYPYIQVETVALPYTHYPHSVKGYLDNQWLDVISLNNWNFLETMENDALDYFEPQEPRPGHYPFLPPVFTEGGRMYAQPFIFSPVILCYNKSLLRQLGIAEPDSSWSWDDLRASSSRIRHETERFGFYAHISSTNRFPIVLLQEEFRFSSPGSGSPYEDPRLWESLRGFRDLIYSQGLFPSFLSETNADAEKLFAREKAAMIMTTYYGLKYLRDLPFAYDLAPLPYNKNAKTLLLVTGLAVSRQSAHKDAARLLVDFLTSEESQLDIRKHTMTLPAHKASAEWTGPEEFERPSRFHLYREIIPTFSRFEDLNLPVTELSRLRNELNLFWSGLEEPEPVMQRLKEQYDRKVGQAAGLS</sequence>
<dbReference type="InterPro" id="IPR036390">
    <property type="entry name" value="WH_DNA-bd_sf"/>
</dbReference>
<evidence type="ECO:0000256" key="2">
    <source>
        <dbReference type="ARBA" id="ARBA00023125"/>
    </source>
</evidence>
<dbReference type="SMART" id="SM00345">
    <property type="entry name" value="HTH_GNTR"/>
    <property type="match status" value="1"/>
</dbReference>
<dbReference type="InterPro" id="IPR006059">
    <property type="entry name" value="SBP"/>
</dbReference>
<evidence type="ECO:0000313" key="5">
    <source>
        <dbReference type="EMBL" id="WNQ10118.1"/>
    </source>
</evidence>
<dbReference type="PRINTS" id="PR00035">
    <property type="entry name" value="HTHGNTR"/>
</dbReference>
<accession>A0AA96LBH2</accession>
<dbReference type="EMBL" id="CP130318">
    <property type="protein sequence ID" value="WNQ10118.1"/>
    <property type="molecule type" value="Genomic_DNA"/>
</dbReference>
<evidence type="ECO:0000256" key="3">
    <source>
        <dbReference type="ARBA" id="ARBA00023163"/>
    </source>
</evidence>
<dbReference type="Pfam" id="PF13416">
    <property type="entry name" value="SBP_bac_8"/>
    <property type="match status" value="1"/>
</dbReference>
<dbReference type="GO" id="GO:0003677">
    <property type="term" value="F:DNA binding"/>
    <property type="evidence" value="ECO:0007669"/>
    <property type="project" value="UniProtKB-KW"/>
</dbReference>
<reference evidence="5 6" key="1">
    <citation type="submission" date="2022-02" db="EMBL/GenBank/DDBJ databases">
        <title>Paenibacillus sp. MBLB1776 Whole Genome Shotgun Sequencing.</title>
        <authorList>
            <person name="Hwang C.Y."/>
            <person name="Cho E.-S."/>
            <person name="Seo M.-J."/>
        </authorList>
    </citation>
    <scope>NUCLEOTIDE SEQUENCE [LARGE SCALE GENOMIC DNA]</scope>
    <source>
        <strain evidence="5 6">MBLB1776</strain>
    </source>
</reference>
<gene>
    <name evidence="5" type="ORF">MJA45_21195</name>
</gene>